<evidence type="ECO:0000256" key="4">
    <source>
        <dbReference type="ARBA" id="ARBA00022840"/>
    </source>
</evidence>
<organism evidence="7 8">
    <name type="scientific">Paractinoplanes pyxinae</name>
    <dbReference type="NCBI Taxonomy" id="2997416"/>
    <lineage>
        <taxon>Bacteria</taxon>
        <taxon>Bacillati</taxon>
        <taxon>Actinomycetota</taxon>
        <taxon>Actinomycetes</taxon>
        <taxon>Micromonosporales</taxon>
        <taxon>Micromonosporaceae</taxon>
        <taxon>Paractinoplanes</taxon>
    </lineage>
</organism>
<keyword evidence="4 5" id="KW-0067">ATP-binding</keyword>
<evidence type="ECO:0000256" key="3">
    <source>
        <dbReference type="ARBA" id="ARBA00022777"/>
    </source>
</evidence>
<feature type="binding site" evidence="5">
    <location>
        <position position="37"/>
    </location>
    <ligand>
        <name>ATP</name>
        <dbReference type="ChEBI" id="CHEBI:30616"/>
    </ligand>
</feature>
<dbReference type="EMBL" id="JAPNTZ010000032">
    <property type="protein sequence ID" value="MCY1145730.1"/>
    <property type="molecule type" value="Genomic_DNA"/>
</dbReference>
<proteinExistence type="predicted"/>
<keyword evidence="2 5" id="KW-0547">Nucleotide-binding</keyword>
<evidence type="ECO:0000256" key="1">
    <source>
        <dbReference type="ARBA" id="ARBA00022679"/>
    </source>
</evidence>
<dbReference type="SMART" id="SM00220">
    <property type="entry name" value="S_TKc"/>
    <property type="match status" value="1"/>
</dbReference>
<comment type="caution">
    <text evidence="7">The sequence shown here is derived from an EMBL/GenBank/DDBJ whole genome shotgun (WGS) entry which is preliminary data.</text>
</comment>
<dbReference type="PROSITE" id="PS50011">
    <property type="entry name" value="PROTEIN_KINASE_DOM"/>
    <property type="match status" value="1"/>
</dbReference>
<sequence length="448" mass="47540">MPSKIGRYRVERRIGAGAFATVWLADDEALESWVAIKVLADNWAHQPDVRARFEQEAQILRRADSERLVRVFDIGELPDGRPYLVMTYADGGTLAERLEAGPLPIAEAVQIALEIARAVAVLHESGVLHRDLKPSNVLFHHGRTAGKGRVLVADLGLAKEIAHASGFTVVAGTPGYMAPEQLRPGGGLDVRADVHAIGAMLFQMLTGRTPARTSAQPSKLRPGVPPRLDRVVQKALETDPAKRWPSAEALAVALEEAARPARAPIRWPLRVVGAAVAMTAVLATGSGALAQPTAEGWHRVTDATGALSVAVPASWARQLTDGGWDPAAVGLPAGQAPGLVVSSDVSAWAVPGRTSPGVFAGIGDNMPAAVAPAHTDCTRAPDRRIVVDGLSGRVQRWTACSGTSTSYSEILLTEASRRGVYLQVRQVDAVDRTDQVVRGVRLIGSGRR</sequence>
<dbReference type="PANTHER" id="PTHR43289:SF34">
    <property type="entry name" value="SERINE_THREONINE-PROTEIN KINASE YBDM-RELATED"/>
    <property type="match status" value="1"/>
</dbReference>
<evidence type="ECO:0000313" key="8">
    <source>
        <dbReference type="Proteomes" id="UP001151002"/>
    </source>
</evidence>
<dbReference type="InterPro" id="IPR017441">
    <property type="entry name" value="Protein_kinase_ATP_BS"/>
</dbReference>
<evidence type="ECO:0000256" key="2">
    <source>
        <dbReference type="ARBA" id="ARBA00022741"/>
    </source>
</evidence>
<dbReference type="InterPro" id="IPR008271">
    <property type="entry name" value="Ser/Thr_kinase_AS"/>
</dbReference>
<keyword evidence="1" id="KW-0808">Transferase</keyword>
<gene>
    <name evidence="7" type="ORF">OWR29_47685</name>
</gene>
<name>A0ABT4BGR3_9ACTN</name>
<dbReference type="SUPFAM" id="SSF56112">
    <property type="entry name" value="Protein kinase-like (PK-like)"/>
    <property type="match status" value="1"/>
</dbReference>
<dbReference type="Pfam" id="PF00069">
    <property type="entry name" value="Pkinase"/>
    <property type="match status" value="1"/>
</dbReference>
<dbReference type="Gene3D" id="3.30.200.20">
    <property type="entry name" value="Phosphorylase Kinase, domain 1"/>
    <property type="match status" value="1"/>
</dbReference>
<dbReference type="CDD" id="cd14014">
    <property type="entry name" value="STKc_PknB_like"/>
    <property type="match status" value="1"/>
</dbReference>
<accession>A0ABT4BGR3</accession>
<dbReference type="PROSITE" id="PS00107">
    <property type="entry name" value="PROTEIN_KINASE_ATP"/>
    <property type="match status" value="1"/>
</dbReference>
<dbReference type="GO" id="GO:0016301">
    <property type="term" value="F:kinase activity"/>
    <property type="evidence" value="ECO:0007669"/>
    <property type="project" value="UniProtKB-KW"/>
</dbReference>
<dbReference type="PANTHER" id="PTHR43289">
    <property type="entry name" value="MITOGEN-ACTIVATED PROTEIN KINASE KINASE KINASE 20-RELATED"/>
    <property type="match status" value="1"/>
</dbReference>
<evidence type="ECO:0000259" key="6">
    <source>
        <dbReference type="PROSITE" id="PS50011"/>
    </source>
</evidence>
<evidence type="ECO:0000313" key="7">
    <source>
        <dbReference type="EMBL" id="MCY1145730.1"/>
    </source>
</evidence>
<dbReference type="InterPro" id="IPR000719">
    <property type="entry name" value="Prot_kinase_dom"/>
</dbReference>
<feature type="domain" description="Protein kinase" evidence="6">
    <location>
        <begin position="8"/>
        <end position="258"/>
    </location>
</feature>
<dbReference type="PROSITE" id="PS00108">
    <property type="entry name" value="PROTEIN_KINASE_ST"/>
    <property type="match status" value="1"/>
</dbReference>
<protein>
    <submittedName>
        <fullName evidence="7">Serine/threonine-protein kinase</fullName>
    </submittedName>
</protein>
<dbReference type="InterPro" id="IPR011009">
    <property type="entry name" value="Kinase-like_dom_sf"/>
</dbReference>
<dbReference type="RefSeq" id="WP_267570367.1">
    <property type="nucleotide sequence ID" value="NZ_JAPNTZ010000032.1"/>
</dbReference>
<evidence type="ECO:0000256" key="5">
    <source>
        <dbReference type="PROSITE-ProRule" id="PRU10141"/>
    </source>
</evidence>
<reference evidence="7" key="1">
    <citation type="submission" date="2022-11" db="EMBL/GenBank/DDBJ databases">
        <authorList>
            <person name="Somphong A."/>
            <person name="Phongsopitanun W."/>
        </authorList>
    </citation>
    <scope>NUCLEOTIDE SEQUENCE</scope>
    <source>
        <strain evidence="7">Pm04-4</strain>
    </source>
</reference>
<dbReference type="Proteomes" id="UP001151002">
    <property type="component" value="Unassembled WGS sequence"/>
</dbReference>
<dbReference type="Gene3D" id="1.10.510.10">
    <property type="entry name" value="Transferase(Phosphotransferase) domain 1"/>
    <property type="match status" value="1"/>
</dbReference>
<keyword evidence="8" id="KW-1185">Reference proteome</keyword>
<keyword evidence="3 7" id="KW-0418">Kinase</keyword>